<dbReference type="AlphaFoldDB" id="A0A0M3K4B0"/>
<name>A0A0M3K4B0_ANISI</name>
<dbReference type="Proteomes" id="UP000267096">
    <property type="component" value="Unassembled WGS sequence"/>
</dbReference>
<gene>
    <name evidence="2" type="ORF">ASIM_LOCUS15208</name>
</gene>
<feature type="signal peptide" evidence="1">
    <location>
        <begin position="1"/>
        <end position="23"/>
    </location>
</feature>
<evidence type="ECO:0000313" key="4">
    <source>
        <dbReference type="WBParaSite" id="ASIM_0001580101-mRNA-1"/>
    </source>
</evidence>
<sequence length="159" mass="17331">MSKMNNLLIIFALALMYSGYTDAVKCYTGAGSTDLNSRGYLIPFEAKPGAVQVLLCATVNYLHSVLSIIFSFVIEIADEETIYGCDIRVGNETLGDKSSKECLRYGNAQATWCSCSEDGCNKITFPPCNNGKDNGAIDRLQHSSILTAVLSSFMFLILK</sequence>
<organism evidence="4">
    <name type="scientific">Anisakis simplex</name>
    <name type="common">Herring worm</name>
    <dbReference type="NCBI Taxonomy" id="6269"/>
    <lineage>
        <taxon>Eukaryota</taxon>
        <taxon>Metazoa</taxon>
        <taxon>Ecdysozoa</taxon>
        <taxon>Nematoda</taxon>
        <taxon>Chromadorea</taxon>
        <taxon>Rhabditida</taxon>
        <taxon>Spirurina</taxon>
        <taxon>Ascaridomorpha</taxon>
        <taxon>Ascaridoidea</taxon>
        <taxon>Anisakidae</taxon>
        <taxon>Anisakis</taxon>
        <taxon>Anisakis simplex complex</taxon>
    </lineage>
</organism>
<keyword evidence="1" id="KW-0732">Signal</keyword>
<protein>
    <submittedName>
        <fullName evidence="4">Protein sleepless</fullName>
    </submittedName>
</protein>
<dbReference type="WBParaSite" id="ASIM_0001580101-mRNA-1">
    <property type="protein sequence ID" value="ASIM_0001580101-mRNA-1"/>
    <property type="gene ID" value="ASIM_0001580101"/>
</dbReference>
<dbReference type="EMBL" id="UYRR01032177">
    <property type="protein sequence ID" value="VDK54515.1"/>
    <property type="molecule type" value="Genomic_DNA"/>
</dbReference>
<evidence type="ECO:0000313" key="2">
    <source>
        <dbReference type="EMBL" id="VDK54515.1"/>
    </source>
</evidence>
<reference evidence="4" key="1">
    <citation type="submission" date="2017-02" db="UniProtKB">
        <authorList>
            <consortium name="WormBaseParasite"/>
        </authorList>
    </citation>
    <scope>IDENTIFICATION</scope>
</reference>
<accession>A0A0M3K4B0</accession>
<evidence type="ECO:0000313" key="3">
    <source>
        <dbReference type="Proteomes" id="UP000267096"/>
    </source>
</evidence>
<reference evidence="2 3" key="2">
    <citation type="submission" date="2018-11" db="EMBL/GenBank/DDBJ databases">
        <authorList>
            <consortium name="Pathogen Informatics"/>
        </authorList>
    </citation>
    <scope>NUCLEOTIDE SEQUENCE [LARGE SCALE GENOMIC DNA]</scope>
</reference>
<proteinExistence type="predicted"/>
<keyword evidence="3" id="KW-1185">Reference proteome</keyword>
<feature type="chain" id="PRO_5043121254" evidence="1">
    <location>
        <begin position="24"/>
        <end position="159"/>
    </location>
</feature>
<evidence type="ECO:0000256" key="1">
    <source>
        <dbReference type="SAM" id="SignalP"/>
    </source>
</evidence>